<comment type="similarity">
    <text evidence="2">Belongs to the OXA1/ALB3/YidC family. Type 1 subfamily.</text>
</comment>
<evidence type="ECO:0000256" key="5">
    <source>
        <dbReference type="ARBA" id="ARBA00022475"/>
    </source>
</evidence>
<dbReference type="NCBIfam" id="TIGR03592">
    <property type="entry name" value="yidC_oxa1_cterm"/>
    <property type="match status" value="1"/>
</dbReference>
<evidence type="ECO:0000256" key="12">
    <source>
        <dbReference type="ARBA" id="ARBA00033342"/>
    </source>
</evidence>
<accession>A0A5B2UYZ6</accession>
<sequence length="562" mass="63103">MYIAGWHMHSLIYELRHPLKFCLHRTLPKVTLMQKSKKLYQCNWLGWLFLLFINIASAADQPPIILSNSSLHLEFNLESGTVRHWSLPQLHGTQGHTQDMAAPKGQLFLLRGELAGKSVKDWEQLAGGWKVLSQNHDTLVLGLESNDLPFSLKKTWHLLDHHWRTDFTLDLDFKQIELSKADRLDLVIGPGIGEVPAVGLGMGQSIYSFTELAYGTPDGVMTLRLNNQDMPQGYSSQEEEKWNWIGLQSRYLALILTPSNDPARRSPWLASTPTEPEGDVKHAAFETSIDISLPLFDSTNGQQQSYQWSVFGGGKAYKALTAQDPDLGGLLFSGLWDWMRGLSLGIMHILHFIQQWVGSWGVAIILLAFLVRLAVYPIAKNAISAQKKFAAIQARIQPELQEIRRNYKGGEQSERILQLYESHKVSPLAGLKPLLIVLIQVPIFVSLYHLLGQTFELRDASFLWMKTLAEPDQLFSLGIDLPLFGSYFNLLPVLMSLTTLLSIKLNPTPTADGKSSLRQSLTTGLMGLGFFLLFYSFPSGMVLYWTVANILQVVHQKLAKAG</sequence>
<evidence type="ECO:0000256" key="7">
    <source>
        <dbReference type="ARBA" id="ARBA00022927"/>
    </source>
</evidence>
<evidence type="ECO:0000313" key="17">
    <source>
        <dbReference type="Proteomes" id="UP000325296"/>
    </source>
</evidence>
<dbReference type="Gene3D" id="2.70.98.90">
    <property type="match status" value="1"/>
</dbReference>
<keyword evidence="9 14" id="KW-0472">Membrane</keyword>
<dbReference type="GO" id="GO:0005886">
    <property type="term" value="C:plasma membrane"/>
    <property type="evidence" value="ECO:0007669"/>
    <property type="project" value="UniProtKB-SubCell"/>
</dbReference>
<dbReference type="InterPro" id="IPR001708">
    <property type="entry name" value="YidC/ALB3/OXA1/COX18"/>
</dbReference>
<keyword evidence="8 14" id="KW-1133">Transmembrane helix</keyword>
<name>A0A5B2UYZ6_9PSED</name>
<keyword evidence="4" id="KW-0813">Transport</keyword>
<evidence type="ECO:0000256" key="10">
    <source>
        <dbReference type="ARBA" id="ARBA00023186"/>
    </source>
</evidence>
<evidence type="ECO:0000256" key="11">
    <source>
        <dbReference type="ARBA" id="ARBA00033245"/>
    </source>
</evidence>
<dbReference type="PANTHER" id="PTHR12428">
    <property type="entry name" value="OXA1"/>
    <property type="match status" value="1"/>
</dbReference>
<feature type="transmembrane region" description="Helical" evidence="14">
    <location>
        <begin position="484"/>
        <end position="503"/>
    </location>
</feature>
<evidence type="ECO:0000256" key="4">
    <source>
        <dbReference type="ARBA" id="ARBA00022448"/>
    </source>
</evidence>
<protein>
    <recommendedName>
        <fullName evidence="3">Membrane protein insertase YidC</fullName>
    </recommendedName>
    <alternativeName>
        <fullName evidence="12">Foldase YidC</fullName>
    </alternativeName>
    <alternativeName>
        <fullName evidence="11">Membrane integrase YidC</fullName>
    </alternativeName>
</protein>
<dbReference type="PANTHER" id="PTHR12428:SF65">
    <property type="entry name" value="CYTOCHROME C OXIDASE ASSEMBLY PROTEIN COX18, MITOCHONDRIAL"/>
    <property type="match status" value="1"/>
</dbReference>
<keyword evidence="6 13" id="KW-0812">Transmembrane</keyword>
<organism evidence="16 17">
    <name type="scientific">Pseudomonas brenneri</name>
    <dbReference type="NCBI Taxonomy" id="129817"/>
    <lineage>
        <taxon>Bacteria</taxon>
        <taxon>Pseudomonadati</taxon>
        <taxon>Pseudomonadota</taxon>
        <taxon>Gammaproteobacteria</taxon>
        <taxon>Pseudomonadales</taxon>
        <taxon>Pseudomonadaceae</taxon>
        <taxon>Pseudomonas</taxon>
    </lineage>
</organism>
<dbReference type="InterPro" id="IPR047196">
    <property type="entry name" value="YidC_ALB_C"/>
</dbReference>
<dbReference type="AlphaFoldDB" id="A0A5B2UYZ6"/>
<dbReference type="GO" id="GO:0051205">
    <property type="term" value="P:protein insertion into membrane"/>
    <property type="evidence" value="ECO:0007669"/>
    <property type="project" value="TreeGrafter"/>
</dbReference>
<keyword evidence="7" id="KW-0653">Protein transport</keyword>
<evidence type="ECO:0000313" key="16">
    <source>
        <dbReference type="EMBL" id="KAA2231067.1"/>
    </source>
</evidence>
<evidence type="ECO:0000259" key="15">
    <source>
        <dbReference type="Pfam" id="PF02096"/>
    </source>
</evidence>
<reference evidence="16 17" key="1">
    <citation type="submission" date="2019-09" db="EMBL/GenBank/DDBJ databases">
        <title>Draft genome sequence of Pseudomonas brenneri CCUG 51514(T).</title>
        <authorList>
            <person name="Tunovic T."/>
            <person name="Pineiro-Iglesias B."/>
            <person name="Unosson C."/>
            <person name="Inganas E."/>
            <person name="Ohlen M."/>
            <person name="Cardew S."/>
            <person name="Jensie-Markopoulos S."/>
            <person name="Salva-Serra F."/>
            <person name="Jaen-Luchoro D."/>
            <person name="Svensson-Stadler L."/>
            <person name="Chun J."/>
            <person name="Moore E."/>
        </authorList>
    </citation>
    <scope>NUCLEOTIDE SEQUENCE [LARGE SCALE GENOMIC DNA]</scope>
    <source>
        <strain evidence="16 17">CCUG 51514</strain>
    </source>
</reference>
<evidence type="ECO:0000256" key="8">
    <source>
        <dbReference type="ARBA" id="ARBA00022989"/>
    </source>
</evidence>
<dbReference type="GO" id="GO:0015031">
    <property type="term" value="P:protein transport"/>
    <property type="evidence" value="ECO:0007669"/>
    <property type="project" value="UniProtKB-KW"/>
</dbReference>
<evidence type="ECO:0000256" key="9">
    <source>
        <dbReference type="ARBA" id="ARBA00023136"/>
    </source>
</evidence>
<dbReference type="InterPro" id="IPR038221">
    <property type="entry name" value="YidC_periplasmic_sf"/>
</dbReference>
<dbReference type="Proteomes" id="UP000325296">
    <property type="component" value="Unassembled WGS sequence"/>
</dbReference>
<evidence type="ECO:0000256" key="2">
    <source>
        <dbReference type="ARBA" id="ARBA00010527"/>
    </source>
</evidence>
<evidence type="ECO:0000256" key="14">
    <source>
        <dbReference type="SAM" id="Phobius"/>
    </source>
</evidence>
<comment type="caution">
    <text evidence="16">The sequence shown here is derived from an EMBL/GenBank/DDBJ whole genome shotgun (WGS) entry which is preliminary data.</text>
</comment>
<proteinExistence type="inferred from homology"/>
<dbReference type="EMBL" id="VUOL01000004">
    <property type="protein sequence ID" value="KAA2231067.1"/>
    <property type="molecule type" value="Genomic_DNA"/>
</dbReference>
<feature type="transmembrane region" description="Helical" evidence="14">
    <location>
        <begin position="434"/>
        <end position="451"/>
    </location>
</feature>
<evidence type="ECO:0000256" key="1">
    <source>
        <dbReference type="ARBA" id="ARBA00004651"/>
    </source>
</evidence>
<evidence type="ECO:0000256" key="3">
    <source>
        <dbReference type="ARBA" id="ARBA00015325"/>
    </source>
</evidence>
<dbReference type="GO" id="GO:0032977">
    <property type="term" value="F:membrane insertase activity"/>
    <property type="evidence" value="ECO:0007669"/>
    <property type="project" value="InterPro"/>
</dbReference>
<keyword evidence="10" id="KW-0143">Chaperone</keyword>
<comment type="subcellular location">
    <subcellularLocation>
        <location evidence="1">Cell membrane</location>
        <topology evidence="1">Multi-pass membrane protein</topology>
    </subcellularLocation>
    <subcellularLocation>
        <location evidence="13">Membrane</location>
        <topology evidence="13">Multi-pass membrane protein</topology>
    </subcellularLocation>
</comment>
<feature type="domain" description="Membrane insertase YidC/Oxa/ALB C-terminal" evidence="15">
    <location>
        <begin position="360"/>
        <end position="558"/>
    </location>
</feature>
<dbReference type="CDD" id="cd20070">
    <property type="entry name" value="5TM_YidC_Alb3"/>
    <property type="match status" value="1"/>
</dbReference>
<dbReference type="Pfam" id="PF02096">
    <property type="entry name" value="60KD_IMP"/>
    <property type="match status" value="1"/>
</dbReference>
<feature type="transmembrane region" description="Helical" evidence="14">
    <location>
        <begin position="356"/>
        <end position="379"/>
    </location>
</feature>
<dbReference type="PRINTS" id="PR01900">
    <property type="entry name" value="YIDCPROTEIN"/>
</dbReference>
<feature type="transmembrane region" description="Helical" evidence="14">
    <location>
        <begin position="524"/>
        <end position="547"/>
    </location>
</feature>
<evidence type="ECO:0000256" key="13">
    <source>
        <dbReference type="RuleBase" id="RU003945"/>
    </source>
</evidence>
<keyword evidence="5" id="KW-1003">Cell membrane</keyword>
<dbReference type="InterPro" id="IPR028055">
    <property type="entry name" value="YidC/Oxa/ALB_C"/>
</dbReference>
<evidence type="ECO:0000256" key="6">
    <source>
        <dbReference type="ARBA" id="ARBA00022692"/>
    </source>
</evidence>
<gene>
    <name evidence="16" type="primary">yidC</name>
    <name evidence="16" type="ORF">F1720_08965</name>
</gene>